<feature type="transmembrane region" description="Helical" evidence="1">
    <location>
        <begin position="46"/>
        <end position="68"/>
    </location>
</feature>
<dbReference type="Pfam" id="PF04578">
    <property type="entry name" value="DUF594"/>
    <property type="match status" value="1"/>
</dbReference>
<dbReference type="AlphaFoldDB" id="A0A8K0HFQ7"/>
<dbReference type="InterPro" id="IPR025315">
    <property type="entry name" value="DUF4220"/>
</dbReference>
<keyword evidence="1" id="KW-0812">Transmembrane</keyword>
<keyword evidence="4" id="KW-1185">Reference proteome</keyword>
<feature type="transmembrane region" description="Helical" evidence="1">
    <location>
        <begin position="88"/>
        <end position="108"/>
    </location>
</feature>
<dbReference type="Proteomes" id="UP000796880">
    <property type="component" value="Unassembled WGS sequence"/>
</dbReference>
<protein>
    <recommendedName>
        <fullName evidence="2">DUF4220 domain-containing protein</fullName>
    </recommendedName>
</protein>
<dbReference type="EMBL" id="VOIH02000003">
    <property type="protein sequence ID" value="KAF3451586.1"/>
    <property type="molecule type" value="Genomic_DNA"/>
</dbReference>
<feature type="transmembrane region" description="Helical" evidence="1">
    <location>
        <begin position="306"/>
        <end position="325"/>
    </location>
</feature>
<keyword evidence="1" id="KW-1133">Transmembrane helix</keyword>
<evidence type="ECO:0000256" key="1">
    <source>
        <dbReference type="SAM" id="Phobius"/>
    </source>
</evidence>
<dbReference type="PANTHER" id="PTHR31325">
    <property type="entry name" value="OS01G0798800 PROTEIN-RELATED"/>
    <property type="match status" value="1"/>
</dbReference>
<reference evidence="3" key="1">
    <citation type="submission" date="2020-03" db="EMBL/GenBank/DDBJ databases">
        <title>A high-quality chromosome-level genome assembly of a woody plant with both climbing and erect habits, Rhamnella rubrinervis.</title>
        <authorList>
            <person name="Lu Z."/>
            <person name="Yang Y."/>
            <person name="Zhu X."/>
            <person name="Sun Y."/>
        </authorList>
    </citation>
    <scope>NUCLEOTIDE SEQUENCE</scope>
    <source>
        <strain evidence="3">BYM</strain>
        <tissue evidence="3">Leaf</tissue>
    </source>
</reference>
<dbReference type="InterPro" id="IPR007658">
    <property type="entry name" value="DUF594"/>
</dbReference>
<keyword evidence="1" id="KW-0472">Membrane</keyword>
<feature type="transmembrane region" description="Helical" evidence="1">
    <location>
        <begin position="337"/>
        <end position="359"/>
    </location>
</feature>
<proteinExistence type="predicted"/>
<accession>A0A8K0HFQ7</accession>
<feature type="transmembrane region" description="Helical" evidence="1">
    <location>
        <begin position="141"/>
        <end position="157"/>
    </location>
</feature>
<gene>
    <name evidence="3" type="ORF">FNV43_RR07681</name>
</gene>
<feature type="transmembrane region" description="Helical" evidence="1">
    <location>
        <begin position="115"/>
        <end position="135"/>
    </location>
</feature>
<dbReference type="OrthoDB" id="1689146at2759"/>
<organism evidence="3 4">
    <name type="scientific">Rhamnella rubrinervis</name>
    <dbReference type="NCBI Taxonomy" id="2594499"/>
    <lineage>
        <taxon>Eukaryota</taxon>
        <taxon>Viridiplantae</taxon>
        <taxon>Streptophyta</taxon>
        <taxon>Embryophyta</taxon>
        <taxon>Tracheophyta</taxon>
        <taxon>Spermatophyta</taxon>
        <taxon>Magnoliopsida</taxon>
        <taxon>eudicotyledons</taxon>
        <taxon>Gunneridae</taxon>
        <taxon>Pentapetalae</taxon>
        <taxon>rosids</taxon>
        <taxon>fabids</taxon>
        <taxon>Rosales</taxon>
        <taxon>Rhamnaceae</taxon>
        <taxon>rhamnoid group</taxon>
        <taxon>Rhamneae</taxon>
        <taxon>Rhamnella</taxon>
    </lineage>
</organism>
<comment type="caution">
    <text evidence="3">The sequence shown here is derived from an EMBL/GenBank/DDBJ whole genome shotgun (WGS) entry which is preliminary data.</text>
</comment>
<feature type="transmembrane region" description="Helical" evidence="1">
    <location>
        <begin position="20"/>
        <end position="39"/>
    </location>
</feature>
<evidence type="ECO:0000259" key="2">
    <source>
        <dbReference type="Pfam" id="PF13968"/>
    </source>
</evidence>
<name>A0A8K0HFQ7_9ROSA</name>
<evidence type="ECO:0000313" key="4">
    <source>
        <dbReference type="Proteomes" id="UP000796880"/>
    </source>
</evidence>
<evidence type="ECO:0000313" key="3">
    <source>
        <dbReference type="EMBL" id="KAF3451586.1"/>
    </source>
</evidence>
<feature type="domain" description="DUF4220" evidence="2">
    <location>
        <begin position="52"/>
        <end position="397"/>
    </location>
</feature>
<dbReference type="Pfam" id="PF13968">
    <property type="entry name" value="DUF4220"/>
    <property type="match status" value="1"/>
</dbReference>
<sequence>MELPIPEKVKKLWHLWNLRGSILLSLILQIFLMLFASFRQRSRSKLLLVSIWLAYLLADWIAAVAIGLVAKSQGDHCEQKGNENLSAFWASFLLLHLGGPDSITSFALEDNEFWLRHLLELVLQVLAAAYSFYLTLPKNNLWFPVVLIFVVGTIKFAERTVALYLASLDHFGETVLPEPNPGPDYEEAVAIYSEMRSKTVQIIPTQPETTLITNIENSKDPKFFADGNVLESLDDIKLLKKAHGFFENFKGLIIGILLSSNNREGSRNFFLSRSAAGAFRLVEYELGFIYDVLHTKVVVLRCKIGYILRFVTFCSSIGAYISFYLAEKVGFTTFDTVLTYCLLSGAVGLDIVSVFKLIFSDWTFITLGNCWRKYIPALLLKKGRWSESVSQYNMISYCLDERPMWLFDLAGYLYCKGILQKVKIWLFLSSKPVTNQLKCFIFNELRWKSLRANNLRAGMEACSQRGIWALLQNSSSYNKLKWSVSEFQYAESLLVWHIATEICYQKAKASSDSKTNFNGHGDGESKEICKMLSDYMFYILVAQPTMVAPVMGNWHIVFQDTFAEAKRHFRKHSLSDHLRACCGLLTVDTKFRPRVVKADKSKSVFFDATVLAKELRSLETDPWKLMSRVWVELLSYAAINCMPIVHAHQLSRGGELLTFTWLLMNHLGLGTQFYEQEQQAGTKMVAVK</sequence>